<comment type="caution">
    <text evidence="3">The sequence shown here is derived from an EMBL/GenBank/DDBJ whole genome shotgun (WGS) entry which is preliminary data.</text>
</comment>
<evidence type="ECO:0008006" key="5">
    <source>
        <dbReference type="Google" id="ProtNLM"/>
    </source>
</evidence>
<gene>
    <name evidence="3" type="ORF">ACFPWU_01275</name>
</gene>
<dbReference type="Proteomes" id="UP001596098">
    <property type="component" value="Unassembled WGS sequence"/>
</dbReference>
<accession>A0ABW1QUM3</accession>
<feature type="region of interest" description="Disordered" evidence="1">
    <location>
        <begin position="349"/>
        <end position="369"/>
    </location>
</feature>
<keyword evidence="2" id="KW-0732">Signal</keyword>
<organism evidence="3 4">
    <name type="scientific">Nocardioides yefusunii</name>
    <dbReference type="NCBI Taxonomy" id="2500546"/>
    <lineage>
        <taxon>Bacteria</taxon>
        <taxon>Bacillati</taxon>
        <taxon>Actinomycetota</taxon>
        <taxon>Actinomycetes</taxon>
        <taxon>Propionibacteriales</taxon>
        <taxon>Nocardioidaceae</taxon>
        <taxon>Nocardioides</taxon>
    </lineage>
</organism>
<feature type="chain" id="PRO_5047068613" description="Ig-like domain-containing protein" evidence="2">
    <location>
        <begin position="32"/>
        <end position="369"/>
    </location>
</feature>
<evidence type="ECO:0000256" key="2">
    <source>
        <dbReference type="SAM" id="SignalP"/>
    </source>
</evidence>
<evidence type="ECO:0000256" key="1">
    <source>
        <dbReference type="SAM" id="MobiDB-lite"/>
    </source>
</evidence>
<dbReference type="RefSeq" id="WP_128220451.1">
    <property type="nucleotide sequence ID" value="NZ_CP034929.1"/>
</dbReference>
<feature type="signal peptide" evidence="2">
    <location>
        <begin position="1"/>
        <end position="31"/>
    </location>
</feature>
<reference evidence="4" key="1">
    <citation type="journal article" date="2019" name="Int. J. Syst. Evol. Microbiol.">
        <title>The Global Catalogue of Microorganisms (GCM) 10K type strain sequencing project: providing services to taxonomists for standard genome sequencing and annotation.</title>
        <authorList>
            <consortium name="The Broad Institute Genomics Platform"/>
            <consortium name="The Broad Institute Genome Sequencing Center for Infectious Disease"/>
            <person name="Wu L."/>
            <person name="Ma J."/>
        </authorList>
    </citation>
    <scope>NUCLEOTIDE SEQUENCE [LARGE SCALE GENOMIC DNA]</scope>
    <source>
        <strain evidence="4">DFY28</strain>
    </source>
</reference>
<name>A0ABW1QUM3_9ACTN</name>
<proteinExistence type="predicted"/>
<protein>
    <recommendedName>
        <fullName evidence="5">Ig-like domain-containing protein</fullName>
    </recommendedName>
</protein>
<sequence>MKTRSTALLCASALFSTTLTVAAAMTTPAQAASWHPGWCAQDEGLSVVVDYGGIDDPSVPSEGWDARCLVGGVVEAGASTTYIAAMEAVGFDVTASGTYVEGIDDVFEYDHGMSWWMFSGAKVPGAWDQNMYGIVSTGTNLNVAIGARYQVDFGDSTPRPAPQFSEAETPVVEGPGTDAPEAEAPTVEAPAPLVMGSASTIRGTAKVGKKLTAKTGTWTAGTQVSHQWLRDGTPISGATRTTRTLTAADKGHRISVRTTGTKPGHTASSTVSSSVKVTAGTLRSVRPKVSGKAVQGRKLTAKVGAWGPGKVTLTYRWLRNGKAIPRATGRTYTLKAKDRGTRVSVKVTGSRKGYAPTSRTSAKTTKVRR</sequence>
<dbReference type="EMBL" id="JBHSQI010000001">
    <property type="protein sequence ID" value="MFC6152294.1"/>
    <property type="molecule type" value="Genomic_DNA"/>
</dbReference>
<feature type="compositionally biased region" description="Polar residues" evidence="1">
    <location>
        <begin position="357"/>
        <end position="369"/>
    </location>
</feature>
<feature type="region of interest" description="Disordered" evidence="1">
    <location>
        <begin position="156"/>
        <end position="183"/>
    </location>
</feature>
<keyword evidence="4" id="KW-1185">Reference proteome</keyword>
<dbReference type="Gene3D" id="2.60.40.2700">
    <property type="match status" value="2"/>
</dbReference>
<evidence type="ECO:0000313" key="4">
    <source>
        <dbReference type="Proteomes" id="UP001596098"/>
    </source>
</evidence>
<evidence type="ECO:0000313" key="3">
    <source>
        <dbReference type="EMBL" id="MFC6152294.1"/>
    </source>
</evidence>